<comment type="similarity">
    <text evidence="5">Belongs to the FMN-dependent alpha-hydroxy acid dehydrogenase family.</text>
</comment>
<feature type="binding site" evidence="7">
    <location>
        <begin position="84"/>
        <end position="86"/>
    </location>
    <ligand>
        <name>FMN</name>
        <dbReference type="ChEBI" id="CHEBI:58210"/>
    </ligand>
</feature>
<feature type="domain" description="FMN hydroxy acid dehydrogenase" evidence="8">
    <location>
        <begin position="5"/>
        <end position="387"/>
    </location>
</feature>
<feature type="binding site" evidence="7">
    <location>
        <begin position="313"/>
        <end position="317"/>
    </location>
    <ligand>
        <name>FMN</name>
        <dbReference type="ChEBI" id="CHEBI:58210"/>
    </ligand>
</feature>
<evidence type="ECO:0000256" key="6">
    <source>
        <dbReference type="PIRSR" id="PIRSR000138-1"/>
    </source>
</evidence>
<feature type="binding site" evidence="7">
    <location>
        <begin position="336"/>
        <end position="337"/>
    </location>
    <ligand>
        <name>FMN</name>
        <dbReference type="ChEBI" id="CHEBI:58210"/>
    </ligand>
</feature>
<dbReference type="GO" id="GO:0010181">
    <property type="term" value="F:FMN binding"/>
    <property type="evidence" value="ECO:0007669"/>
    <property type="project" value="InterPro"/>
</dbReference>
<feature type="binding site" evidence="7">
    <location>
        <position position="133"/>
    </location>
    <ligand>
        <name>FMN</name>
        <dbReference type="ChEBI" id="CHEBI:58210"/>
    </ligand>
</feature>
<keyword evidence="2 7" id="KW-0285">Flavoprotein</keyword>
<dbReference type="PANTHER" id="PTHR10578:SF143">
    <property type="entry name" value="FMN-DEPENDENT ALPHA-HYDROXY ACID DEHYDROGENASE PB1A11.03"/>
    <property type="match status" value="1"/>
</dbReference>
<feature type="binding site" evidence="7">
    <location>
        <position position="113"/>
    </location>
    <ligand>
        <name>FMN</name>
        <dbReference type="ChEBI" id="CHEBI:58210"/>
    </ligand>
</feature>
<dbReference type="PROSITE" id="PS00557">
    <property type="entry name" value="FMN_HYDROXY_ACID_DH_1"/>
    <property type="match status" value="1"/>
</dbReference>
<dbReference type="EMBL" id="JAFVMH010000002">
    <property type="protein sequence ID" value="MBO1324835.1"/>
    <property type="molecule type" value="Genomic_DNA"/>
</dbReference>
<name>A0A939KMR2_9PROT</name>
<comment type="caution">
    <text evidence="9">The sequence shown here is derived from an EMBL/GenBank/DDBJ whole genome shotgun (WGS) entry which is preliminary data.</text>
</comment>
<keyword evidence="3 7" id="KW-0288">FMN</keyword>
<dbReference type="InterPro" id="IPR037396">
    <property type="entry name" value="FMN_HAD"/>
</dbReference>
<dbReference type="InterPro" id="IPR000262">
    <property type="entry name" value="FMN-dep_DH"/>
</dbReference>
<feature type="binding site" evidence="7">
    <location>
        <position position="135"/>
    </location>
    <ligand>
        <name>glyoxylate</name>
        <dbReference type="ChEBI" id="CHEBI:36655"/>
    </ligand>
</feature>
<dbReference type="PIRSF" id="PIRSF000138">
    <property type="entry name" value="Al-hdrx_acd_dh"/>
    <property type="match status" value="1"/>
</dbReference>
<dbReference type="Proteomes" id="UP000664073">
    <property type="component" value="Unassembled WGS sequence"/>
</dbReference>
<evidence type="ECO:0000256" key="1">
    <source>
        <dbReference type="ARBA" id="ARBA00001917"/>
    </source>
</evidence>
<dbReference type="InterPro" id="IPR012133">
    <property type="entry name" value="Alpha-hydoxy_acid_DH_FMN"/>
</dbReference>
<dbReference type="CDD" id="cd02809">
    <property type="entry name" value="alpha_hydroxyacid_oxid_FMN"/>
    <property type="match status" value="1"/>
</dbReference>
<feature type="binding site" evidence="7">
    <location>
        <position position="260"/>
    </location>
    <ligand>
        <name>glyoxylate</name>
        <dbReference type="ChEBI" id="CHEBI:36655"/>
    </ligand>
</feature>
<dbReference type="Gene3D" id="3.20.20.70">
    <property type="entry name" value="Aldolase class I"/>
    <property type="match status" value="1"/>
</dbReference>
<evidence type="ECO:0000256" key="3">
    <source>
        <dbReference type="ARBA" id="ARBA00022643"/>
    </source>
</evidence>
<feature type="binding site" evidence="7">
    <location>
        <position position="287"/>
    </location>
    <ligand>
        <name>glyoxylate</name>
        <dbReference type="ChEBI" id="CHEBI:36655"/>
    </ligand>
</feature>
<evidence type="ECO:0000256" key="5">
    <source>
        <dbReference type="ARBA" id="ARBA00024042"/>
    </source>
</evidence>
<feature type="binding site" evidence="7">
    <location>
        <position position="282"/>
    </location>
    <ligand>
        <name>FMN</name>
        <dbReference type="ChEBI" id="CHEBI:58210"/>
    </ligand>
</feature>
<comment type="cofactor">
    <cofactor evidence="1">
        <name>FMN</name>
        <dbReference type="ChEBI" id="CHEBI:58210"/>
    </cofactor>
</comment>
<feature type="binding site" evidence="7">
    <location>
        <position position="170"/>
    </location>
    <ligand>
        <name>glyoxylate</name>
        <dbReference type="ChEBI" id="CHEBI:36655"/>
    </ligand>
</feature>
<feature type="binding site" evidence="7">
    <location>
        <position position="31"/>
    </location>
    <ligand>
        <name>glyoxylate</name>
        <dbReference type="ChEBI" id="CHEBI:36655"/>
    </ligand>
</feature>
<reference evidence="9" key="1">
    <citation type="submission" date="2021-03" db="EMBL/GenBank/DDBJ databases">
        <title>The complete genome sequence of Acetobacter sp. TBRC 12339.</title>
        <authorList>
            <person name="Charoenyingcharoen P."/>
            <person name="Yukphan P."/>
        </authorList>
    </citation>
    <scope>NUCLEOTIDE SEQUENCE</scope>
    <source>
        <strain evidence="9">TBRC 12339</strain>
    </source>
</reference>
<keyword evidence="4" id="KW-0560">Oxidoreductase</keyword>
<organism evidence="9 10">
    <name type="scientific">Acetobacter garciniae</name>
    <dbReference type="NCBI Taxonomy" id="2817435"/>
    <lineage>
        <taxon>Bacteria</taxon>
        <taxon>Pseudomonadati</taxon>
        <taxon>Pseudomonadota</taxon>
        <taxon>Alphaproteobacteria</taxon>
        <taxon>Acetobacterales</taxon>
        <taxon>Acetobacteraceae</taxon>
        <taxon>Acetobacter</taxon>
    </lineage>
</organism>
<dbReference type="GO" id="GO:0016614">
    <property type="term" value="F:oxidoreductase activity, acting on CH-OH group of donors"/>
    <property type="evidence" value="ECO:0007669"/>
    <property type="project" value="UniProtKB-ARBA"/>
</dbReference>
<sequence>MQSSRNLDTFLALKDFEQPARKRLPRPLFGYVSGAAEDNTTLNANADAFNDVDLVPRVLVDVSARSQNVTLFGRTYSAPFGIAPMGISAMTAYRGDIVQARAAAEASIPMILSGASLIRMEDVRAIAPHTWFQAYLPRDMQHIDALISRAKTAGFETLVVTVDLPVGANRENNIRNGFSLPLRPSVRLAMDGLTRPKWLLKTFLRTLWRYGMPHFENAFAERGLPILAPETLRDFADHDHFTWDHIRHLRRAWKGPLVIKGIMHPADARIAQDVGVDGLILSNHGGRQLDGAIAPLRILPEVIAATTLPVMIDSGFRRGSHILKALALGACFVFVGRPFNYAAVIAGQPGVARAIALLKAEVDRNMAMLGLTNCTDIDQSYIRFRNVLKNGGNPGAFH</sequence>
<protein>
    <submittedName>
        <fullName evidence="9">Alpha-hydroxy-acid oxidizing protein</fullName>
    </submittedName>
</protein>
<gene>
    <name evidence="9" type="ORF">J2D77_06680</name>
</gene>
<evidence type="ECO:0000313" key="10">
    <source>
        <dbReference type="Proteomes" id="UP000664073"/>
    </source>
</evidence>
<feature type="active site" description="Proton acceptor" evidence="6">
    <location>
        <position position="284"/>
    </location>
</feature>
<dbReference type="RefSeq" id="WP_207845477.1">
    <property type="nucleotide sequence ID" value="NZ_JAFVMH010000002.1"/>
</dbReference>
<keyword evidence="10" id="KW-1185">Reference proteome</keyword>
<dbReference type="InterPro" id="IPR013785">
    <property type="entry name" value="Aldolase_TIM"/>
</dbReference>
<dbReference type="AlphaFoldDB" id="A0A939KMR2"/>
<dbReference type="Pfam" id="PF01070">
    <property type="entry name" value="FMN_dh"/>
    <property type="match status" value="1"/>
</dbReference>
<evidence type="ECO:0000313" key="9">
    <source>
        <dbReference type="EMBL" id="MBO1324835.1"/>
    </source>
</evidence>
<evidence type="ECO:0000256" key="4">
    <source>
        <dbReference type="ARBA" id="ARBA00023002"/>
    </source>
</evidence>
<dbReference type="FunFam" id="3.20.20.70:FF:000029">
    <property type="entry name" value="L-lactate dehydrogenase"/>
    <property type="match status" value="1"/>
</dbReference>
<dbReference type="InterPro" id="IPR008259">
    <property type="entry name" value="FMN_hydac_DH_AS"/>
</dbReference>
<proteinExistence type="inferred from homology"/>
<feature type="binding site" evidence="7">
    <location>
        <position position="284"/>
    </location>
    <ligand>
        <name>glyoxylate</name>
        <dbReference type="ChEBI" id="CHEBI:36655"/>
    </ligand>
</feature>
<accession>A0A939KMR2</accession>
<dbReference type="SUPFAM" id="SSF51395">
    <property type="entry name" value="FMN-linked oxidoreductases"/>
    <property type="match status" value="1"/>
</dbReference>
<dbReference type="PROSITE" id="PS51349">
    <property type="entry name" value="FMN_HYDROXY_ACID_DH_2"/>
    <property type="match status" value="1"/>
</dbReference>
<evidence type="ECO:0000259" key="8">
    <source>
        <dbReference type="PROSITE" id="PS51349"/>
    </source>
</evidence>
<dbReference type="PANTHER" id="PTHR10578">
    <property type="entry name" value="S -2-HYDROXY-ACID OXIDASE-RELATED"/>
    <property type="match status" value="1"/>
</dbReference>
<evidence type="ECO:0000256" key="2">
    <source>
        <dbReference type="ARBA" id="ARBA00022630"/>
    </source>
</evidence>
<evidence type="ECO:0000256" key="7">
    <source>
        <dbReference type="PIRSR" id="PIRSR000138-2"/>
    </source>
</evidence>
<feature type="binding site" evidence="7">
    <location>
        <position position="161"/>
    </location>
    <ligand>
        <name>FMN</name>
        <dbReference type="ChEBI" id="CHEBI:58210"/>
    </ligand>
</feature>